<protein>
    <submittedName>
        <fullName evidence="4">Uncharacterized protein</fullName>
    </submittedName>
</protein>
<keyword evidence="3" id="KW-0456">Lyase</keyword>
<evidence type="ECO:0000256" key="2">
    <source>
        <dbReference type="ARBA" id="ARBA00023027"/>
    </source>
</evidence>
<dbReference type="eggNOG" id="KOG1429">
    <property type="taxonomic scope" value="Eukaryota"/>
</dbReference>
<dbReference type="GO" id="GO:0005737">
    <property type="term" value="C:cytoplasm"/>
    <property type="evidence" value="ECO:0007669"/>
    <property type="project" value="TreeGrafter"/>
</dbReference>
<name>W9S4X1_9ROSA</name>
<evidence type="ECO:0000313" key="5">
    <source>
        <dbReference type="Proteomes" id="UP000030645"/>
    </source>
</evidence>
<dbReference type="PANTHER" id="PTHR43078">
    <property type="entry name" value="UDP-GLUCURONIC ACID DECARBOXYLASE-RELATED"/>
    <property type="match status" value="1"/>
</dbReference>
<sequence length="88" mass="10106">MGMRMDIIFELIGHDVTEPLLVEVDQIPSYLPCFSNLQQVQSCKDIRIARILNTYGPRMNIDDGRVVRNFIAQVVRYVPLVPKQCSNI</sequence>
<dbReference type="InterPro" id="IPR044516">
    <property type="entry name" value="UXS-like"/>
</dbReference>
<organism evidence="4 5">
    <name type="scientific">Morus notabilis</name>
    <dbReference type="NCBI Taxonomy" id="981085"/>
    <lineage>
        <taxon>Eukaryota</taxon>
        <taxon>Viridiplantae</taxon>
        <taxon>Streptophyta</taxon>
        <taxon>Embryophyta</taxon>
        <taxon>Tracheophyta</taxon>
        <taxon>Spermatophyta</taxon>
        <taxon>Magnoliopsida</taxon>
        <taxon>eudicotyledons</taxon>
        <taxon>Gunneridae</taxon>
        <taxon>Pentapetalae</taxon>
        <taxon>rosids</taxon>
        <taxon>fabids</taxon>
        <taxon>Rosales</taxon>
        <taxon>Moraceae</taxon>
        <taxon>Moreae</taxon>
        <taxon>Morus</taxon>
    </lineage>
</organism>
<dbReference type="STRING" id="981085.W9S4X1"/>
<dbReference type="GO" id="GO:0070403">
    <property type="term" value="F:NAD+ binding"/>
    <property type="evidence" value="ECO:0007669"/>
    <property type="project" value="InterPro"/>
</dbReference>
<dbReference type="GO" id="GO:0048040">
    <property type="term" value="F:UDP-glucuronate decarboxylase activity"/>
    <property type="evidence" value="ECO:0007669"/>
    <property type="project" value="TreeGrafter"/>
</dbReference>
<evidence type="ECO:0000256" key="1">
    <source>
        <dbReference type="ARBA" id="ARBA00001911"/>
    </source>
</evidence>
<reference evidence="5" key="1">
    <citation type="submission" date="2013-01" db="EMBL/GenBank/DDBJ databases">
        <title>Draft Genome Sequence of a Mulberry Tree, Morus notabilis C.K. Schneid.</title>
        <authorList>
            <person name="He N."/>
            <person name="Zhao S."/>
        </authorList>
    </citation>
    <scope>NUCLEOTIDE SEQUENCE</scope>
</reference>
<gene>
    <name evidence="4" type="ORF">L484_015410</name>
</gene>
<proteinExistence type="predicted"/>
<dbReference type="Gene3D" id="3.40.50.720">
    <property type="entry name" value="NAD(P)-binding Rossmann-like Domain"/>
    <property type="match status" value="1"/>
</dbReference>
<evidence type="ECO:0000256" key="3">
    <source>
        <dbReference type="ARBA" id="ARBA00023239"/>
    </source>
</evidence>
<keyword evidence="5" id="KW-1185">Reference proteome</keyword>
<dbReference type="PANTHER" id="PTHR43078:SF7">
    <property type="entry name" value="UDP-GLUCURONATE DECARBOXYLASE"/>
    <property type="match status" value="1"/>
</dbReference>
<comment type="cofactor">
    <cofactor evidence="1">
        <name>NAD(+)</name>
        <dbReference type="ChEBI" id="CHEBI:57540"/>
    </cofactor>
</comment>
<dbReference type="GO" id="GO:0042732">
    <property type="term" value="P:D-xylose metabolic process"/>
    <property type="evidence" value="ECO:0007669"/>
    <property type="project" value="InterPro"/>
</dbReference>
<dbReference type="Proteomes" id="UP000030645">
    <property type="component" value="Unassembled WGS sequence"/>
</dbReference>
<dbReference type="EMBL" id="KE344994">
    <property type="protein sequence ID" value="EXB88720.1"/>
    <property type="molecule type" value="Genomic_DNA"/>
</dbReference>
<dbReference type="AlphaFoldDB" id="W9S4X1"/>
<keyword evidence="2" id="KW-0520">NAD</keyword>
<accession>W9S4X1</accession>
<evidence type="ECO:0000313" key="4">
    <source>
        <dbReference type="EMBL" id="EXB88720.1"/>
    </source>
</evidence>